<dbReference type="GO" id="GO:0072659">
    <property type="term" value="P:protein localization to plasma membrane"/>
    <property type="evidence" value="ECO:0007669"/>
    <property type="project" value="TreeGrafter"/>
</dbReference>
<dbReference type="PANTHER" id="PTHR31220">
    <property type="entry name" value="HYCCIN RELATED"/>
    <property type="match status" value="1"/>
</dbReference>
<dbReference type="AlphaFoldDB" id="A0A8S3Z331"/>
<dbReference type="Proteomes" id="UP000678393">
    <property type="component" value="Unassembled WGS sequence"/>
</dbReference>
<sequence>ELDPVCHQLYEFYRSKEVKLKLFSLQFVATLVWLYLRCLSNGDKKSCGGVETFLLGVYNLEIVKSDGTPLVESFCIPSISKASVYHD</sequence>
<evidence type="ECO:0000256" key="6">
    <source>
        <dbReference type="ARBA" id="ARBA00034482"/>
    </source>
</evidence>
<comment type="caution">
    <text evidence="7">The sequence shown here is derived from an EMBL/GenBank/DDBJ whole genome shotgun (WGS) entry which is preliminary data.</text>
</comment>
<evidence type="ECO:0000256" key="5">
    <source>
        <dbReference type="ARBA" id="ARBA00023136"/>
    </source>
</evidence>
<dbReference type="GO" id="GO:0005829">
    <property type="term" value="C:cytosol"/>
    <property type="evidence" value="ECO:0007669"/>
    <property type="project" value="UniProtKB-SubCell"/>
</dbReference>
<evidence type="ECO:0000256" key="1">
    <source>
        <dbReference type="ARBA" id="ARBA00004236"/>
    </source>
</evidence>
<dbReference type="EMBL" id="CAJHNH020001013">
    <property type="protein sequence ID" value="CAG5121046.1"/>
    <property type="molecule type" value="Genomic_DNA"/>
</dbReference>
<accession>A0A8S3Z331</accession>
<organism evidence="7 8">
    <name type="scientific">Candidula unifasciata</name>
    <dbReference type="NCBI Taxonomy" id="100452"/>
    <lineage>
        <taxon>Eukaryota</taxon>
        <taxon>Metazoa</taxon>
        <taxon>Spiralia</taxon>
        <taxon>Lophotrochozoa</taxon>
        <taxon>Mollusca</taxon>
        <taxon>Gastropoda</taxon>
        <taxon>Heterobranchia</taxon>
        <taxon>Euthyneura</taxon>
        <taxon>Panpulmonata</taxon>
        <taxon>Eupulmonata</taxon>
        <taxon>Stylommatophora</taxon>
        <taxon>Helicina</taxon>
        <taxon>Helicoidea</taxon>
        <taxon>Geomitridae</taxon>
        <taxon>Candidula</taxon>
    </lineage>
</organism>
<reference evidence="7" key="1">
    <citation type="submission" date="2021-04" db="EMBL/GenBank/DDBJ databases">
        <authorList>
            <consortium name="Molecular Ecology Group"/>
        </authorList>
    </citation>
    <scope>NUCLEOTIDE SEQUENCE</scope>
</reference>
<keyword evidence="5" id="KW-0472">Membrane</keyword>
<proteinExistence type="inferred from homology"/>
<comment type="subcellular location">
    <subcellularLocation>
        <location evidence="1">Cell membrane</location>
    </subcellularLocation>
    <subcellularLocation>
        <location evidence="2">Cytoplasm</location>
        <location evidence="2">Cytosol</location>
    </subcellularLocation>
</comment>
<evidence type="ECO:0000256" key="4">
    <source>
        <dbReference type="ARBA" id="ARBA00022490"/>
    </source>
</evidence>
<comment type="similarity">
    <text evidence="6">Belongs to the Hyccin family.</text>
</comment>
<evidence type="ECO:0000313" key="7">
    <source>
        <dbReference type="EMBL" id="CAG5121046.1"/>
    </source>
</evidence>
<evidence type="ECO:0000256" key="3">
    <source>
        <dbReference type="ARBA" id="ARBA00022475"/>
    </source>
</evidence>
<dbReference type="OrthoDB" id="18937at2759"/>
<feature type="non-terminal residue" evidence="7">
    <location>
        <position position="87"/>
    </location>
</feature>
<dbReference type="GO" id="GO:0046854">
    <property type="term" value="P:phosphatidylinositol phosphate biosynthetic process"/>
    <property type="evidence" value="ECO:0007669"/>
    <property type="project" value="TreeGrafter"/>
</dbReference>
<dbReference type="PANTHER" id="PTHR31220:SF1">
    <property type="entry name" value="GH21176P"/>
    <property type="match status" value="1"/>
</dbReference>
<evidence type="ECO:0000313" key="8">
    <source>
        <dbReference type="Proteomes" id="UP000678393"/>
    </source>
</evidence>
<gene>
    <name evidence="7" type="ORF">CUNI_LOCUS6604</name>
</gene>
<name>A0A8S3Z331_9EUPU</name>
<keyword evidence="3" id="KW-1003">Cell membrane</keyword>
<keyword evidence="4" id="KW-0963">Cytoplasm</keyword>
<dbReference type="GO" id="GO:0005886">
    <property type="term" value="C:plasma membrane"/>
    <property type="evidence" value="ECO:0007669"/>
    <property type="project" value="UniProtKB-SubCell"/>
</dbReference>
<dbReference type="Pfam" id="PF09790">
    <property type="entry name" value="Hyccin"/>
    <property type="match status" value="1"/>
</dbReference>
<protein>
    <submittedName>
        <fullName evidence="7">Uncharacterized protein</fullName>
    </submittedName>
</protein>
<dbReference type="InterPro" id="IPR018619">
    <property type="entry name" value="Hyccin"/>
</dbReference>
<evidence type="ECO:0000256" key="2">
    <source>
        <dbReference type="ARBA" id="ARBA00004514"/>
    </source>
</evidence>
<keyword evidence="8" id="KW-1185">Reference proteome</keyword>
<feature type="non-terminal residue" evidence="7">
    <location>
        <position position="1"/>
    </location>
</feature>